<organism evidence="2 3">
    <name type="scientific">Dothistroma septosporum (strain NZE10 / CBS 128990)</name>
    <name type="common">Red band needle blight fungus</name>
    <name type="synonym">Mycosphaerella pini</name>
    <dbReference type="NCBI Taxonomy" id="675120"/>
    <lineage>
        <taxon>Eukaryota</taxon>
        <taxon>Fungi</taxon>
        <taxon>Dikarya</taxon>
        <taxon>Ascomycota</taxon>
        <taxon>Pezizomycotina</taxon>
        <taxon>Dothideomycetes</taxon>
        <taxon>Dothideomycetidae</taxon>
        <taxon>Mycosphaerellales</taxon>
        <taxon>Mycosphaerellaceae</taxon>
        <taxon>Dothistroma</taxon>
    </lineage>
</organism>
<reference evidence="3" key="1">
    <citation type="journal article" date="2012" name="PLoS Genet.">
        <title>The genomes of the fungal plant pathogens Cladosporium fulvum and Dothistroma septosporum reveal adaptation to different hosts and lifestyles but also signatures of common ancestry.</title>
        <authorList>
            <person name="de Wit P.J.G.M."/>
            <person name="van der Burgt A."/>
            <person name="Oekmen B."/>
            <person name="Stergiopoulos I."/>
            <person name="Abd-Elsalam K.A."/>
            <person name="Aerts A.L."/>
            <person name="Bahkali A.H."/>
            <person name="Beenen H.G."/>
            <person name="Chettri P."/>
            <person name="Cox M.P."/>
            <person name="Datema E."/>
            <person name="de Vries R.P."/>
            <person name="Dhillon B."/>
            <person name="Ganley A.R."/>
            <person name="Griffiths S.A."/>
            <person name="Guo Y."/>
            <person name="Hamelin R.C."/>
            <person name="Henrissat B."/>
            <person name="Kabir M.S."/>
            <person name="Jashni M.K."/>
            <person name="Kema G."/>
            <person name="Klaubauf S."/>
            <person name="Lapidus A."/>
            <person name="Levasseur A."/>
            <person name="Lindquist E."/>
            <person name="Mehrabi R."/>
            <person name="Ohm R.A."/>
            <person name="Owen T.J."/>
            <person name="Salamov A."/>
            <person name="Schwelm A."/>
            <person name="Schijlen E."/>
            <person name="Sun H."/>
            <person name="van den Burg H.A."/>
            <person name="van Ham R.C.H.J."/>
            <person name="Zhang S."/>
            <person name="Goodwin S.B."/>
            <person name="Grigoriev I.V."/>
            <person name="Collemare J."/>
            <person name="Bradshaw R.E."/>
        </authorList>
    </citation>
    <scope>NUCLEOTIDE SEQUENCE [LARGE SCALE GENOMIC DNA]</scope>
    <source>
        <strain evidence="3">NZE10 / CBS 128990</strain>
    </source>
</reference>
<dbReference type="Proteomes" id="UP000016933">
    <property type="component" value="Unassembled WGS sequence"/>
</dbReference>
<evidence type="ECO:0000313" key="3">
    <source>
        <dbReference type="Proteomes" id="UP000016933"/>
    </source>
</evidence>
<feature type="compositionally biased region" description="Basic and acidic residues" evidence="1">
    <location>
        <begin position="104"/>
        <end position="117"/>
    </location>
</feature>
<dbReference type="HOGENOM" id="CLU_2084791_0_0_1"/>
<accession>M2YLT5</accession>
<dbReference type="EMBL" id="KB446540">
    <property type="protein sequence ID" value="EME42860.1"/>
    <property type="molecule type" value="Genomic_DNA"/>
</dbReference>
<protein>
    <submittedName>
        <fullName evidence="2">Uncharacterized protein</fullName>
    </submittedName>
</protein>
<reference evidence="2 3" key="2">
    <citation type="journal article" date="2012" name="PLoS Pathog.">
        <title>Diverse lifestyles and strategies of plant pathogenesis encoded in the genomes of eighteen Dothideomycetes fungi.</title>
        <authorList>
            <person name="Ohm R.A."/>
            <person name="Feau N."/>
            <person name="Henrissat B."/>
            <person name="Schoch C.L."/>
            <person name="Horwitz B.A."/>
            <person name="Barry K.W."/>
            <person name="Condon B.J."/>
            <person name="Copeland A.C."/>
            <person name="Dhillon B."/>
            <person name="Glaser F."/>
            <person name="Hesse C.N."/>
            <person name="Kosti I."/>
            <person name="LaButti K."/>
            <person name="Lindquist E.A."/>
            <person name="Lucas S."/>
            <person name="Salamov A.A."/>
            <person name="Bradshaw R.E."/>
            <person name="Ciuffetti L."/>
            <person name="Hamelin R.C."/>
            <person name="Kema G.H.J."/>
            <person name="Lawrence C."/>
            <person name="Scott J.A."/>
            <person name="Spatafora J.W."/>
            <person name="Turgeon B.G."/>
            <person name="de Wit P.J.G.M."/>
            <person name="Zhong S."/>
            <person name="Goodwin S.B."/>
            <person name="Grigoriev I.V."/>
        </authorList>
    </citation>
    <scope>NUCLEOTIDE SEQUENCE [LARGE SCALE GENOMIC DNA]</scope>
    <source>
        <strain evidence="3">NZE10 / CBS 128990</strain>
    </source>
</reference>
<sequence>MTSVFHLPELLGTIFVHLSRPLTIVTPIIAIACVNVGGPIPANEIEYEIREHPVRHLLNLKQVISTFKSAIKASKTCQQLKHLDLVTDCITHRPDMTKLALDQPRQEHSTSTRSPEI</sequence>
<evidence type="ECO:0000313" key="2">
    <source>
        <dbReference type="EMBL" id="EME42860.1"/>
    </source>
</evidence>
<keyword evidence="3" id="KW-1185">Reference proteome</keyword>
<feature type="region of interest" description="Disordered" evidence="1">
    <location>
        <begin position="97"/>
        <end position="117"/>
    </location>
</feature>
<gene>
    <name evidence="2" type="ORF">DOTSEDRAFT_24872</name>
</gene>
<proteinExistence type="predicted"/>
<evidence type="ECO:0000256" key="1">
    <source>
        <dbReference type="SAM" id="MobiDB-lite"/>
    </source>
</evidence>
<dbReference type="AlphaFoldDB" id="M2YLT5"/>
<name>M2YLT5_DOTSN</name>